<reference evidence="2 3" key="1">
    <citation type="submission" date="2023-04" db="EMBL/GenBank/DDBJ databases">
        <title>Draft genome sequence of acteroides sedimenti strain YN3PY1.</title>
        <authorList>
            <person name="Yoshida N."/>
        </authorList>
    </citation>
    <scope>NUCLEOTIDE SEQUENCE [LARGE SCALE GENOMIC DNA]</scope>
    <source>
        <strain evidence="2 3">YN3PY1</strain>
    </source>
</reference>
<dbReference type="Proteomes" id="UP001496674">
    <property type="component" value="Chromosome"/>
</dbReference>
<dbReference type="EMBL" id="AP028055">
    <property type="protein sequence ID" value="BEG98372.1"/>
    <property type="molecule type" value="Genomic_DNA"/>
</dbReference>
<organism evidence="2 3">
    <name type="scientific">Bacteroides sedimenti</name>
    <dbReference type="NCBI Taxonomy" id="2136147"/>
    <lineage>
        <taxon>Bacteria</taxon>
        <taxon>Pseudomonadati</taxon>
        <taxon>Bacteroidota</taxon>
        <taxon>Bacteroidia</taxon>
        <taxon>Bacteroidales</taxon>
        <taxon>Bacteroidaceae</taxon>
        <taxon>Bacteroides</taxon>
    </lineage>
</organism>
<name>A0ABN6Z2K6_9BACE</name>
<keyword evidence="3" id="KW-1185">Reference proteome</keyword>
<dbReference type="InterPro" id="IPR036188">
    <property type="entry name" value="FAD/NAD-bd_sf"/>
</dbReference>
<protein>
    <recommendedName>
        <fullName evidence="1">Amine oxidase domain-containing protein</fullName>
    </recommendedName>
</protein>
<dbReference type="Pfam" id="PF01593">
    <property type="entry name" value="Amino_oxidase"/>
    <property type="match status" value="1"/>
</dbReference>
<dbReference type="RefSeq" id="WP_353333249.1">
    <property type="nucleotide sequence ID" value="NZ_AP028055.1"/>
</dbReference>
<feature type="domain" description="Amine oxidase" evidence="1">
    <location>
        <begin position="12"/>
        <end position="483"/>
    </location>
</feature>
<dbReference type="InterPro" id="IPR002937">
    <property type="entry name" value="Amino_oxidase"/>
</dbReference>
<dbReference type="SUPFAM" id="SSF51905">
    <property type="entry name" value="FAD/NAD(P)-binding domain"/>
    <property type="match status" value="1"/>
</dbReference>
<evidence type="ECO:0000313" key="3">
    <source>
        <dbReference type="Proteomes" id="UP001496674"/>
    </source>
</evidence>
<dbReference type="InterPro" id="IPR045892">
    <property type="entry name" value="CrtISO-like"/>
</dbReference>
<accession>A0ABN6Z2K6</accession>
<dbReference type="Gene3D" id="3.50.50.60">
    <property type="entry name" value="FAD/NAD(P)-binding domain"/>
    <property type="match status" value="2"/>
</dbReference>
<evidence type="ECO:0000313" key="2">
    <source>
        <dbReference type="EMBL" id="BEG98372.1"/>
    </source>
</evidence>
<proteinExistence type="predicted"/>
<evidence type="ECO:0000259" key="1">
    <source>
        <dbReference type="Pfam" id="PF01593"/>
    </source>
</evidence>
<sequence length="495" mass="56154">MSKKVLIIGGGIAGLSAGIYAAMNGFETEIIEMHSVAGGQCTAWDRKGYRFDYCLHWLIGTAKGAFHEIWKETNVINNETEIIDHEIHSRILDEEGNEFIIYSNIDRWEKYLVELAPEDKASIQRMCTDMRKSALLEPFALPPELRSPLDYIRILPQMLPVFNVIRKFGKLSCNEYFEKLKFKNKRLKSVFFSLYGNRNFSALAFIFMLGWFNQKNAGYIKGGSYPMAQRMVEKLNKLGGVISYKKKVEKVIVENSVAKGVLLTDGTTIDADYVIGTADGYTTIFKMLDAKYMSQEIDFAYKNWELFTPIVQVSFGVNKAIPSICPIVINMSKDKMMGNTKLENGYSIMNYSFDPTLAPEGKTTIVLRFDSPWKLWESMDEQEYKAEKLQIQKDATACLEKEYPGITEFIEVIDVATPKTDVEYTGVKDGAYEGFMPTKDNLMKSLKMQLPGLKNFYMAGQWLSPGGGLPPSAQTGKWAVQLICKKEKQQFVSDK</sequence>
<dbReference type="PANTHER" id="PTHR46313">
    <property type="match status" value="1"/>
</dbReference>
<gene>
    <name evidence="2" type="ORF">BSYN_06370</name>
</gene>
<dbReference type="PANTHER" id="PTHR46313:SF3">
    <property type="entry name" value="PROLYCOPENE ISOMERASE, CHLOROPLASTIC"/>
    <property type="match status" value="1"/>
</dbReference>